<sequence length="107" mass="12300">MEIKKKKGIEDKIVSINHKTQGIPLTRDEIRIPSKLLRPQQDDERTRKQSQISDFDCAQISDFVEASPSATRSSPETSQPSHPTDPYQTIIECTSKTIYGYHYIKYD</sequence>
<feature type="region of interest" description="Disordered" evidence="1">
    <location>
        <begin position="25"/>
        <end position="52"/>
    </location>
</feature>
<comment type="caution">
    <text evidence="2">The sequence shown here is derived from an EMBL/GenBank/DDBJ whole genome shotgun (WGS) entry which is preliminary data.</text>
</comment>
<evidence type="ECO:0000313" key="3">
    <source>
        <dbReference type="Proteomes" id="UP000489600"/>
    </source>
</evidence>
<feature type="region of interest" description="Disordered" evidence="1">
    <location>
        <begin position="65"/>
        <end position="88"/>
    </location>
</feature>
<gene>
    <name evidence="2" type="ORF">ANE_LOCUS22095</name>
</gene>
<feature type="compositionally biased region" description="Polar residues" evidence="1">
    <location>
        <begin position="68"/>
        <end position="82"/>
    </location>
</feature>
<dbReference type="Proteomes" id="UP000489600">
    <property type="component" value="Unassembled WGS sequence"/>
</dbReference>
<dbReference type="EMBL" id="CABITT030000007">
    <property type="protein sequence ID" value="VVB11651.1"/>
    <property type="molecule type" value="Genomic_DNA"/>
</dbReference>
<keyword evidence="3" id="KW-1185">Reference proteome</keyword>
<dbReference type="AlphaFoldDB" id="A0A565CDR0"/>
<evidence type="ECO:0000313" key="2">
    <source>
        <dbReference type="EMBL" id="VVB11651.1"/>
    </source>
</evidence>
<organism evidence="2 3">
    <name type="scientific">Arabis nemorensis</name>
    <dbReference type="NCBI Taxonomy" id="586526"/>
    <lineage>
        <taxon>Eukaryota</taxon>
        <taxon>Viridiplantae</taxon>
        <taxon>Streptophyta</taxon>
        <taxon>Embryophyta</taxon>
        <taxon>Tracheophyta</taxon>
        <taxon>Spermatophyta</taxon>
        <taxon>Magnoliopsida</taxon>
        <taxon>eudicotyledons</taxon>
        <taxon>Gunneridae</taxon>
        <taxon>Pentapetalae</taxon>
        <taxon>rosids</taxon>
        <taxon>malvids</taxon>
        <taxon>Brassicales</taxon>
        <taxon>Brassicaceae</taxon>
        <taxon>Arabideae</taxon>
        <taxon>Arabis</taxon>
    </lineage>
</organism>
<name>A0A565CDR0_9BRAS</name>
<proteinExistence type="predicted"/>
<reference evidence="2" key="1">
    <citation type="submission" date="2019-07" db="EMBL/GenBank/DDBJ databases">
        <authorList>
            <person name="Dittberner H."/>
        </authorList>
    </citation>
    <scope>NUCLEOTIDE SEQUENCE [LARGE SCALE GENOMIC DNA]</scope>
</reference>
<protein>
    <submittedName>
        <fullName evidence="2">Uncharacterized protein</fullName>
    </submittedName>
</protein>
<evidence type="ECO:0000256" key="1">
    <source>
        <dbReference type="SAM" id="MobiDB-lite"/>
    </source>
</evidence>
<accession>A0A565CDR0</accession>